<dbReference type="Gene3D" id="3.30.160.890">
    <property type="entry name" value="Hepatitis C virus envelope glycoprotein E1, chain C"/>
    <property type="match status" value="1"/>
</dbReference>
<name>X4ZFZ7_HCV1B</name>
<evidence type="ECO:0000256" key="5">
    <source>
        <dbReference type="ARBA" id="ARBA00004482"/>
    </source>
</evidence>
<evidence type="ECO:0000256" key="36">
    <source>
        <dbReference type="ARBA" id="ARBA00023280"/>
    </source>
</evidence>
<evidence type="ECO:0000256" key="35">
    <source>
        <dbReference type="ARBA" id="ARBA00023274"/>
    </source>
</evidence>
<protein>
    <recommendedName>
        <fullName evidence="8">Genome polyprotein</fullName>
    </recommendedName>
</protein>
<keyword evidence="32" id="KW-1041">Host lipid droplet</keyword>
<feature type="non-terminal residue" evidence="40">
    <location>
        <position position="1"/>
    </location>
</feature>
<evidence type="ECO:0007829" key="41">
    <source>
        <dbReference type="PDB" id="8TGV"/>
    </source>
</evidence>
<feature type="disulfide bond" evidence="41 42">
    <location>
        <begin position="316"/>
        <end position="386"/>
    </location>
</feature>
<keyword evidence="30" id="KW-0325">Glycoprotein</keyword>
<keyword evidence="35" id="KW-0687">Ribonucleoprotein</keyword>
<evidence type="ECO:0000256" key="33">
    <source>
        <dbReference type="ARBA" id="ARBA00023200"/>
    </source>
</evidence>
<keyword evidence="27" id="KW-0543">Viral nucleoprotein</keyword>
<evidence type="ECO:0000256" key="18">
    <source>
        <dbReference type="ARBA" id="ARBA00022703"/>
    </source>
</evidence>
<feature type="disulfide bond" evidence="41 42">
    <location>
        <begin position="281"/>
        <end position="308"/>
    </location>
</feature>
<dbReference type="PDB" id="8THZ">
    <property type="method" value="EM"/>
    <property type="resolution" value="3.25 A"/>
    <property type="chains" value="A=206-467"/>
</dbReference>
<keyword evidence="28" id="KW-0472">Membrane</keyword>
<dbReference type="GO" id="GO:0042025">
    <property type="term" value="C:host cell nucleus"/>
    <property type="evidence" value="ECO:0007669"/>
    <property type="project" value="UniProtKB-SubCell"/>
</dbReference>
<feature type="glycosylation site" description="N-linked (GlcNAc...) asparagine" evidence="42">
    <location>
        <position position="252"/>
    </location>
</feature>
<evidence type="ECO:0000256" key="24">
    <source>
        <dbReference type="ARBA" id="ARBA00022884"/>
    </source>
</evidence>
<keyword evidence="19" id="KW-1161">Viral attachment to host cell</keyword>
<dbReference type="PDB" id="8TGV">
    <property type="method" value="EM"/>
    <property type="resolution" value="3.75 A"/>
    <property type="chains" value="A/D/G=206-467"/>
</dbReference>
<keyword evidence="16" id="KW-1090">Inhibition of host innate immune response by virus</keyword>
<keyword evidence="12" id="KW-1048">Host nucleus</keyword>
<keyword evidence="11" id="KW-0167">Capsid protein</keyword>
<evidence type="ECO:0000256" key="30">
    <source>
        <dbReference type="ARBA" id="ARBA00023180"/>
    </source>
</evidence>
<dbReference type="GO" id="GO:0019031">
    <property type="term" value="C:viral envelope"/>
    <property type="evidence" value="ECO:0007669"/>
    <property type="project" value="UniProtKB-KW"/>
</dbReference>
<feature type="disulfide bond" evidence="41 42">
    <location>
        <begin position="251"/>
        <end position="325"/>
    </location>
</feature>
<evidence type="ECO:0000256" key="25">
    <source>
        <dbReference type="ARBA" id="ARBA00022890"/>
    </source>
</evidence>
<evidence type="ECO:0000256" key="3">
    <source>
        <dbReference type="ARBA" id="ARBA00004338"/>
    </source>
</evidence>
<keyword evidence="31" id="KW-1038">Host endoplasmic reticulum</keyword>
<evidence type="ECO:0000256" key="20">
    <source>
        <dbReference type="ARBA" id="ARBA00022843"/>
    </source>
</evidence>
<dbReference type="GO" id="GO:0044167">
    <property type="term" value="C:host cell endoplasmic reticulum membrane"/>
    <property type="evidence" value="ECO:0007669"/>
    <property type="project" value="UniProtKB-SubCell"/>
</dbReference>
<dbReference type="GO" id="GO:0044191">
    <property type="term" value="C:host cell mitochondrial membrane"/>
    <property type="evidence" value="ECO:0007669"/>
    <property type="project" value="UniProtKB-SubCell"/>
</dbReference>
<keyword evidence="13" id="KW-1165">Clathrin-mediated endocytosis of virus by host</keyword>
<evidence type="ECO:0000256" key="27">
    <source>
        <dbReference type="ARBA" id="ARBA00023086"/>
    </source>
</evidence>
<keyword evidence="33" id="KW-1035">Host cytoplasm</keyword>
<dbReference type="GO" id="GO:0052170">
    <property type="term" value="P:symbiont-mediated suppression of host innate immune response"/>
    <property type="evidence" value="ECO:0007669"/>
    <property type="project" value="UniProtKB-KW"/>
</dbReference>
<evidence type="ECO:0000256" key="6">
    <source>
        <dbReference type="ARBA" id="ARBA00004563"/>
    </source>
</evidence>
<dbReference type="EMDB" id="EMD-41247"/>
<feature type="glycosylation site" description="N-linked (GlcNAc...) asparagine" evidence="41">
    <location>
        <position position="362"/>
    </location>
</feature>
<feature type="disulfide bond" evidence="41 42">
    <location>
        <begin position="330"/>
        <end position="374"/>
    </location>
</feature>
<evidence type="ECO:0000259" key="38">
    <source>
        <dbReference type="Pfam" id="PF01539"/>
    </source>
</evidence>
<feature type="glycosylation site" description="N-linked (GlcNAc...) asparagine" evidence="42">
    <location>
        <position position="354"/>
    </location>
</feature>
<evidence type="ECO:0000256" key="28">
    <source>
        <dbReference type="ARBA" id="ARBA00023136"/>
    </source>
</evidence>
<feature type="disulfide bond" evidence="41 42">
    <location>
        <begin position="391"/>
        <end position="419"/>
    </location>
</feature>
<evidence type="ECO:0000256" key="13">
    <source>
        <dbReference type="ARBA" id="ARBA00022570"/>
    </source>
</evidence>
<evidence type="ECO:0000256" key="11">
    <source>
        <dbReference type="ARBA" id="ARBA00022561"/>
    </source>
</evidence>
<feature type="domain" description="Hepatitis C virus Non-structural protein E2/NS1" evidence="39">
    <location>
        <begin position="208"/>
        <end position="551"/>
    </location>
</feature>
<dbReference type="SMR" id="X4ZFZ7"/>
<evidence type="ECO:0000256" key="2">
    <source>
        <dbReference type="ARBA" id="ARBA00004192"/>
    </source>
</evidence>
<keyword evidence="24" id="KW-0694">RNA-binding</keyword>
<evidence type="ECO:0000256" key="14">
    <source>
        <dbReference type="ARBA" id="ARBA00022581"/>
    </source>
</evidence>
<evidence type="ECO:0000256" key="26">
    <source>
        <dbReference type="ARBA" id="ARBA00022989"/>
    </source>
</evidence>
<reference evidence="40" key="1">
    <citation type="journal article" date="2014" name="Hepatology">
        <title>Clearance of hepatitis C infection is associated with the early appearance of broad neutralizing antibody responses.</title>
        <authorList>
            <person name="Osburn W.O."/>
            <person name="Snider A.E."/>
            <person name="Wells B.L."/>
            <person name="Latanich R."/>
            <person name="Bailey J.R."/>
            <person name="Thomas D.L."/>
            <person name="Cox A.L."/>
            <person name="Ray S.C."/>
        </authorList>
    </citation>
    <scope>NUCLEOTIDE SEQUENCE</scope>
    <source>
        <strain evidence="40">54_v03</strain>
    </source>
</reference>
<reference evidence="41 42" key="2">
    <citation type="journal article" date="2025" name="Commun. Biol.">
        <title>Cryo-EM structures of HCV E2 glycoprotein bound to neutralizing and non-neutralizing antibodies determined using bivalent Fabs as fiducial markers.</title>
        <authorList>
            <person name="Shahid S."/>
            <person name="Karade S.S."/>
            <person name="Hasan S.S."/>
            <person name="Yin R."/>
            <person name="Jiang L."/>
            <person name="Liu Y."/>
            <person name="Felbinger N."/>
            <person name="Kulakova L."/>
            <person name="Toth E.A."/>
            <person name="Keck Z.Y."/>
            <person name="Foung S.K.H."/>
            <person name="Fuerst T.R."/>
            <person name="Pierce B.G."/>
            <person name="Mariuzza R.A."/>
        </authorList>
    </citation>
    <scope>STRUCTURE BY ELECTRON MICROSCOPY (3.25 ANGSTROMS) OF 206-467</scope>
    <scope>GLYCOSYLATION AT ASN-252; ASN-270; ASN-354 AND ASN-362</scope>
    <scope>DISULFIDE BONDS</scope>
</reference>
<keyword evidence="36" id="KW-0899">Viral immunoevasion</keyword>
<dbReference type="GO" id="GO:1990904">
    <property type="term" value="C:ribonucleoprotein complex"/>
    <property type="evidence" value="ECO:0007669"/>
    <property type="project" value="UniProtKB-KW"/>
</dbReference>
<comment type="similarity">
    <text evidence="7">Belongs to the hepacivirus polyprotein family.</text>
</comment>
<evidence type="ECO:0000256" key="21">
    <source>
        <dbReference type="ARBA" id="ARBA00022844"/>
    </source>
</evidence>
<sequence length="568" mass="62521">LALLSCLTIPASAYEVRNASGLYHVTNDCSNASIVYETTDMIMHTPGCVPCVREDNSSRCWVALTPTLAARNASVPTVAIRRHVDLLVGAAAFCSAMYVGDLCGSVFLVSQLFTFSPRRHETVQDCNCSIYPGHVSGHRMAWDMMMNWSPTAALVVSQLLRIPQAVVDMVAGAHWGILAGLAYYSMVGNWAKVLIVMLLFTGVDGSTHVTGGTASHTTRHFASLFSSGASQRVQLINTNGSWHINRTALNCNDSLHTGFLAALFYTHKFNASGCPERMAHCRPIDEFAQGWGPITYAEGHGSDQRPYCWHYAPRQCGTIPASQVCGPVYCFTPSPVVVGTTDRFGAPTYTWGENETDVLILNNTRPPQGNWFGCTWMNSTGFTKTCGGPPCNIGGVGNNTLTCPTDCFRKHPEATYTKCGSGPWLTPRCLVDYPYRLWHYPCTVNFTIFKVRMYVGGVEHRLNAACNWTRGERCDLQDRDRSELSPLLLSTTEWQILPCSFTTLPALSTGLIHLHQNIVDVQYLYGIGSAVVSFAIKWEYVVLLFLLLADARVCACLWMMLLIVQAEA</sequence>
<dbReference type="PDB" id="8TXQ">
    <property type="method" value="EM"/>
    <property type="resolution" value="3.40 A"/>
    <property type="chains" value="C=206-467"/>
</dbReference>
<organism evidence="40">
    <name type="scientific">Hepatitis C virus genotype 1b</name>
    <name type="common">HCV</name>
    <dbReference type="NCBI Taxonomy" id="31647"/>
    <lineage>
        <taxon>Viruses</taxon>
        <taxon>Riboviria</taxon>
        <taxon>Orthornavirae</taxon>
        <taxon>Kitrinoviricota</taxon>
        <taxon>Flasuviricetes</taxon>
        <taxon>Amarillovirales</taxon>
        <taxon>Flaviviridae</taxon>
        <taxon>Hepacivirus</taxon>
        <taxon>Hepacivirus hominis</taxon>
    </lineage>
</organism>
<feature type="domain" description="Hepatitis C virus Envelope glycoprotein E1" evidence="38">
    <location>
        <begin position="15"/>
        <end position="204"/>
    </location>
</feature>
<dbReference type="EMDB" id="EMD-41245"/>
<evidence type="ECO:0000256" key="34">
    <source>
        <dbReference type="ARBA" id="ARBA00023258"/>
    </source>
</evidence>
<feature type="glycosylation site" description="N-linked (GlcNAc...) asparagine" evidence="42">
    <location>
        <position position="270"/>
    </location>
</feature>
<keyword evidence="17" id="KW-0812">Transmembrane</keyword>
<keyword evidence="22" id="KW-1043">Host membrane</keyword>
<keyword evidence="25" id="KW-1164">Virus endocytosis by host</keyword>
<evidence type="ECO:0000256" key="1">
    <source>
        <dbReference type="ARBA" id="ARBA00004147"/>
    </source>
</evidence>
<dbReference type="InterPro" id="IPR002531">
    <property type="entry name" value="HCV_NS1"/>
</dbReference>
<evidence type="ECO:0000256" key="23">
    <source>
        <dbReference type="ARBA" id="ARBA00022879"/>
    </source>
</evidence>
<feature type="disulfide bond" evidence="41 42">
    <location>
        <begin position="403"/>
        <end position="407"/>
    </location>
</feature>
<keyword evidence="34" id="KW-0922">Interferon antiviral system evasion</keyword>
<evidence type="ECO:0000256" key="9">
    <source>
        <dbReference type="ARBA" id="ARBA00022506"/>
    </source>
</evidence>
<dbReference type="EMBL" id="KJ187984">
    <property type="protein sequence ID" value="AHV90290.1"/>
    <property type="molecule type" value="Genomic_RNA"/>
</dbReference>
<accession>X4ZFZ7</accession>
<dbReference type="Pfam" id="PF01560">
    <property type="entry name" value="HCV_NS1"/>
    <property type="match status" value="1"/>
</dbReference>
<comment type="subcellular location">
    <subcellularLocation>
        <location evidence="2">Host cytoplasm</location>
    </subcellularLocation>
    <subcellularLocation>
        <location evidence="5">Host endoplasmic reticulum membrane</location>
        <topology evidence="5">Single-pass type I membrane protein</topology>
    </subcellularLocation>
    <subcellularLocation>
        <location evidence="3">Host lipid droplet</location>
    </subcellularLocation>
    <subcellularLocation>
        <location evidence="4">Host mitochondrion membrane</location>
        <topology evidence="4">Single-pass type I membrane protein</topology>
    </subcellularLocation>
    <subcellularLocation>
        <location evidence="1">Host nucleus</location>
    </subcellularLocation>
    <subcellularLocation>
        <location evidence="6">Virion membrane</location>
        <topology evidence="6">Single-pass type I membrane protein</topology>
    </subcellularLocation>
</comment>
<evidence type="ECO:0000256" key="19">
    <source>
        <dbReference type="ARBA" id="ARBA00022804"/>
    </source>
</evidence>
<proteinExistence type="evidence at protein level"/>
<feature type="disulfide bond" evidence="41 42">
    <location>
        <begin position="429"/>
        <end position="466"/>
    </location>
</feature>
<evidence type="ECO:0000256" key="7">
    <source>
        <dbReference type="ARBA" id="ARBA00008286"/>
    </source>
</evidence>
<evidence type="ECO:0000256" key="12">
    <source>
        <dbReference type="ARBA" id="ARBA00022562"/>
    </source>
</evidence>
<keyword evidence="37" id="KW-1160">Virus entry into host cell</keyword>
<dbReference type="InterPro" id="IPR002519">
    <property type="entry name" value="HCV_Env"/>
</dbReference>
<dbReference type="GO" id="GO:0055036">
    <property type="term" value="C:virion membrane"/>
    <property type="evidence" value="ECO:0007669"/>
    <property type="project" value="UniProtKB-SubCell"/>
</dbReference>
<evidence type="ECO:0000256" key="16">
    <source>
        <dbReference type="ARBA" id="ARBA00022632"/>
    </source>
</evidence>
<dbReference type="GO" id="GO:0039654">
    <property type="term" value="P:fusion of virus membrane with host endosome membrane"/>
    <property type="evidence" value="ECO:0007669"/>
    <property type="project" value="UniProtKB-KW"/>
</dbReference>
<keyword evidence="14" id="KW-0945">Host-virus interaction</keyword>
<keyword evidence="29" id="KW-1045">Host mitochondrion</keyword>
<keyword evidence="21" id="KW-0946">Virion</keyword>
<feature type="disulfide bond" evidence="41 42">
    <location>
        <begin position="274"/>
        <end position="442"/>
    </location>
</feature>
<evidence type="ECO:0000256" key="15">
    <source>
        <dbReference type="ARBA" id="ARBA00022595"/>
    </source>
</evidence>
<dbReference type="GO" id="GO:0044186">
    <property type="term" value="C:host cell lipid droplet"/>
    <property type="evidence" value="ECO:0007669"/>
    <property type="project" value="UniProtKB-SubCell"/>
</dbReference>
<keyword evidence="26" id="KW-1133">Transmembrane helix</keyword>
<evidence type="ECO:0000256" key="4">
    <source>
        <dbReference type="ARBA" id="ARBA00004458"/>
    </source>
</evidence>
<evidence type="ECO:0000256" key="37">
    <source>
        <dbReference type="ARBA" id="ARBA00023296"/>
    </source>
</evidence>
<keyword evidence="10" id="KW-1170">Fusion of virus membrane with host endosomal membrane</keyword>
<evidence type="ECO:0000259" key="39">
    <source>
        <dbReference type="Pfam" id="PF01560"/>
    </source>
</evidence>
<dbReference type="PDB" id="8TGZ">
    <property type="method" value="EM"/>
    <property type="resolution" value="3.78 A"/>
    <property type="chains" value="A=206-467"/>
</dbReference>
<keyword evidence="20" id="KW-0832">Ubl conjugation</keyword>
<evidence type="ECO:0000256" key="32">
    <source>
        <dbReference type="ARBA" id="ARBA00023190"/>
    </source>
</evidence>
<dbReference type="GO" id="GO:0075512">
    <property type="term" value="P:clathrin-dependent endocytosis of virus by host cell"/>
    <property type="evidence" value="ECO:0007669"/>
    <property type="project" value="UniProtKB-KW"/>
</dbReference>
<feature type="non-terminal residue" evidence="40">
    <location>
        <position position="568"/>
    </location>
</feature>
<keyword evidence="15" id="KW-1162">Viral penetration into host cytoplasm</keyword>
<evidence type="ECO:0000256" key="17">
    <source>
        <dbReference type="ARBA" id="ARBA00022692"/>
    </source>
</evidence>
<dbReference type="FunFam" id="3.30.160.890:FF:000001">
    <property type="entry name" value="Genome polyprotein"/>
    <property type="match status" value="1"/>
</dbReference>
<dbReference type="GO" id="GO:0003723">
    <property type="term" value="F:RNA binding"/>
    <property type="evidence" value="ECO:0007669"/>
    <property type="project" value="UniProtKB-KW"/>
</dbReference>
<evidence type="ECO:0000256" key="31">
    <source>
        <dbReference type="ARBA" id="ARBA00023184"/>
    </source>
</evidence>
<keyword evidence="9" id="KW-1168">Fusion of virus membrane with host membrane</keyword>
<evidence type="ECO:0000256" key="10">
    <source>
        <dbReference type="ARBA" id="ARBA00022510"/>
    </source>
</evidence>
<keyword evidence="18" id="KW-0053">Apoptosis</keyword>
<evidence type="ECO:0000313" key="40">
    <source>
        <dbReference type="EMBL" id="AHV90290.1"/>
    </source>
</evidence>
<evidence type="ECO:0000256" key="8">
    <source>
        <dbReference type="ARBA" id="ARBA00020107"/>
    </source>
</evidence>
<evidence type="ECO:0000256" key="29">
    <source>
        <dbReference type="ARBA" id="ARBA00023147"/>
    </source>
</evidence>
<keyword evidence="41 42" id="KW-0002">3D-structure</keyword>
<dbReference type="EMDB" id="EMD-41275"/>
<dbReference type="Pfam" id="PF01539">
    <property type="entry name" value="HCV_env"/>
    <property type="match status" value="1"/>
</dbReference>
<dbReference type="GO" id="GO:0019062">
    <property type="term" value="P:virion attachment to host cell"/>
    <property type="evidence" value="ECO:0007669"/>
    <property type="project" value="UniProtKB-KW"/>
</dbReference>
<evidence type="ECO:0007829" key="42">
    <source>
        <dbReference type="PDB" id="8TGZ"/>
    </source>
</evidence>
<keyword evidence="23" id="KW-0261">Viral envelope protein</keyword>
<evidence type="ECO:0000256" key="22">
    <source>
        <dbReference type="ARBA" id="ARBA00022870"/>
    </source>
</evidence>
<dbReference type="GO" id="GO:0019013">
    <property type="term" value="C:viral nucleocapsid"/>
    <property type="evidence" value="ECO:0007669"/>
    <property type="project" value="UniProtKB-KW"/>
</dbReference>